<evidence type="ECO:0000256" key="7">
    <source>
        <dbReference type="ARBA" id="ARBA00022490"/>
    </source>
</evidence>
<dbReference type="GO" id="GO:0005737">
    <property type="term" value="C:cytoplasm"/>
    <property type="evidence" value="ECO:0007669"/>
    <property type="project" value="UniProtKB-SubCell"/>
</dbReference>
<dbReference type="InterPro" id="IPR041736">
    <property type="entry name" value="4OHPhenylPyrv_dOase_N"/>
</dbReference>
<reference evidence="17 18" key="1">
    <citation type="journal article" date="2004" name="Proc. Natl. Acad. Sci. U.S.A.">
        <title>Genome sequence of Picrophilus torridus and its implications for life around pH 0.</title>
        <authorList>
            <person name="Futterer O."/>
            <person name="Angelov A."/>
            <person name="Liesegang H."/>
            <person name="Gottschalk G."/>
            <person name="Schleper C."/>
            <person name="Schepers B."/>
            <person name="Dock C."/>
            <person name="Antranikian G."/>
            <person name="Liebl W."/>
        </authorList>
    </citation>
    <scope>NUCLEOTIDE SEQUENCE [LARGE SCALE GENOMIC DNA]</scope>
    <source>
        <strain evidence="18">ATCC 700027 / DSM 9790 / JCM 10055 / NBRC 100828</strain>
    </source>
</reference>
<evidence type="ECO:0000256" key="4">
    <source>
        <dbReference type="ARBA" id="ARBA00004496"/>
    </source>
</evidence>
<gene>
    <name evidence="17" type="ordered locus">PTO1369</name>
</gene>
<dbReference type="FunFam" id="3.10.180.10:FF:000022">
    <property type="entry name" value="4-hydroxyphenylpyruvate dioxygenase"/>
    <property type="match status" value="1"/>
</dbReference>
<evidence type="ECO:0000259" key="16">
    <source>
        <dbReference type="PROSITE" id="PS51819"/>
    </source>
</evidence>
<dbReference type="SUPFAM" id="SSF54593">
    <property type="entry name" value="Glyoxalase/Bleomycin resistance protein/Dihydroxybiphenyl dioxygenase"/>
    <property type="match status" value="1"/>
</dbReference>
<comment type="subcellular location">
    <subcellularLocation>
        <location evidence="4">Cytoplasm</location>
    </subcellularLocation>
    <subcellularLocation>
        <location evidence="3">Endoplasmic reticulum membrane</location>
        <topology evidence="3">Peripheral membrane protein</topology>
    </subcellularLocation>
    <subcellularLocation>
        <location evidence="2">Golgi apparatus membrane</location>
        <topology evidence="2">Peripheral membrane protein</topology>
    </subcellularLocation>
</comment>
<dbReference type="GO" id="GO:0006572">
    <property type="term" value="P:L-tyrosine catabolic process"/>
    <property type="evidence" value="ECO:0007669"/>
    <property type="project" value="TreeGrafter"/>
</dbReference>
<dbReference type="GO" id="GO:0046872">
    <property type="term" value="F:metal ion binding"/>
    <property type="evidence" value="ECO:0007669"/>
    <property type="project" value="UniProtKB-KW"/>
</dbReference>
<proteinExistence type="inferred from homology"/>
<feature type="domain" description="VOC" evidence="16">
    <location>
        <begin position="172"/>
        <end position="325"/>
    </location>
</feature>
<evidence type="ECO:0000313" key="17">
    <source>
        <dbReference type="EMBL" id="AAT43954.1"/>
    </source>
</evidence>
<dbReference type="EMBL" id="AE017261">
    <property type="protein sequence ID" value="AAT43954.1"/>
    <property type="molecule type" value="Genomic_DNA"/>
</dbReference>
<evidence type="ECO:0000256" key="6">
    <source>
        <dbReference type="ARBA" id="ARBA00011738"/>
    </source>
</evidence>
<evidence type="ECO:0000256" key="12">
    <source>
        <dbReference type="ARBA" id="ARBA00023002"/>
    </source>
</evidence>
<dbReference type="Proteomes" id="UP000000438">
    <property type="component" value="Chromosome"/>
</dbReference>
<evidence type="ECO:0000256" key="5">
    <source>
        <dbReference type="ARBA" id="ARBA00005877"/>
    </source>
</evidence>
<dbReference type="NCBIfam" id="TIGR01263">
    <property type="entry name" value="4HPPD"/>
    <property type="match status" value="1"/>
</dbReference>
<evidence type="ECO:0000256" key="3">
    <source>
        <dbReference type="ARBA" id="ARBA00004406"/>
    </source>
</evidence>
<evidence type="ECO:0000256" key="15">
    <source>
        <dbReference type="ARBA" id="ARBA00023136"/>
    </source>
</evidence>
<keyword evidence="9" id="KW-0677">Repeat</keyword>
<dbReference type="PANTHER" id="PTHR11959">
    <property type="entry name" value="4-HYDROXYPHENYLPYRUVATE DIOXYGENASE"/>
    <property type="match status" value="1"/>
</dbReference>
<dbReference type="InterPro" id="IPR029068">
    <property type="entry name" value="Glyas_Bleomycin-R_OHBP_Dase"/>
</dbReference>
<dbReference type="eggNOG" id="arCOG02706">
    <property type="taxonomic scope" value="Archaea"/>
</dbReference>
<evidence type="ECO:0000256" key="9">
    <source>
        <dbReference type="ARBA" id="ARBA00022737"/>
    </source>
</evidence>
<dbReference type="Gene3D" id="3.10.180.10">
    <property type="entry name" value="2,3-Dihydroxybiphenyl 1,2-Dioxygenase, domain 1"/>
    <property type="match status" value="2"/>
</dbReference>
<accession>Q6KZ98</accession>
<comment type="cofactor">
    <cofactor evidence="1">
        <name>Fe cation</name>
        <dbReference type="ChEBI" id="CHEBI:24875"/>
    </cofactor>
</comment>
<dbReference type="GO" id="GO:0003868">
    <property type="term" value="F:4-hydroxyphenylpyruvate dioxygenase activity"/>
    <property type="evidence" value="ECO:0007669"/>
    <property type="project" value="UniProtKB-EC"/>
</dbReference>
<keyword evidence="12 17" id="KW-0560">Oxidoreductase</keyword>
<dbReference type="AlphaFoldDB" id="Q6KZ98"/>
<evidence type="ECO:0000256" key="1">
    <source>
        <dbReference type="ARBA" id="ARBA00001962"/>
    </source>
</evidence>
<dbReference type="GeneID" id="2845158"/>
<dbReference type="PANTHER" id="PTHR11959:SF1">
    <property type="entry name" value="4-HYDROXYPHENYLPYRUVATE DIOXYGENASE"/>
    <property type="match status" value="1"/>
</dbReference>
<dbReference type="RefSeq" id="WP_011178170.1">
    <property type="nucleotide sequence ID" value="NC_005877.1"/>
</dbReference>
<keyword evidence="8" id="KW-0479">Metal-binding</keyword>
<comment type="subunit">
    <text evidence="6">Homodimer.</text>
</comment>
<dbReference type="InterPro" id="IPR004360">
    <property type="entry name" value="Glyas_Fos-R_dOase_dom"/>
</dbReference>
<keyword evidence="7" id="KW-0963">Cytoplasm</keyword>
<dbReference type="Pfam" id="PF00903">
    <property type="entry name" value="Glyoxalase"/>
    <property type="match status" value="2"/>
</dbReference>
<evidence type="ECO:0000256" key="14">
    <source>
        <dbReference type="ARBA" id="ARBA00023034"/>
    </source>
</evidence>
<dbReference type="EC" id="1.13.11.27" evidence="17"/>
<dbReference type="PATRIC" id="fig|263820.9.peg.1423"/>
<dbReference type="STRING" id="263820.PTO1369"/>
<dbReference type="InterPro" id="IPR037523">
    <property type="entry name" value="VOC_core"/>
</dbReference>
<dbReference type="GO" id="GO:0042802">
    <property type="term" value="F:identical protein binding"/>
    <property type="evidence" value="ECO:0007669"/>
    <property type="project" value="UniProtKB-ARBA"/>
</dbReference>
<evidence type="ECO:0000256" key="2">
    <source>
        <dbReference type="ARBA" id="ARBA00004395"/>
    </source>
</evidence>
<evidence type="ECO:0000256" key="10">
    <source>
        <dbReference type="ARBA" id="ARBA00022824"/>
    </source>
</evidence>
<dbReference type="PROSITE" id="PS51819">
    <property type="entry name" value="VOC"/>
    <property type="match status" value="2"/>
</dbReference>
<dbReference type="OrthoDB" id="6161at2157"/>
<keyword evidence="14" id="KW-0333">Golgi apparatus</keyword>
<dbReference type="HOGENOM" id="CLU_034004_1_1_2"/>
<keyword evidence="13" id="KW-0408">Iron</keyword>
<dbReference type="InterPro" id="IPR005956">
    <property type="entry name" value="4OHPhenylPyrv_dOase"/>
</dbReference>
<keyword evidence="10" id="KW-0256">Endoplasmic reticulum</keyword>
<dbReference type="PIRSF" id="PIRSF009283">
    <property type="entry name" value="HPP_dOase"/>
    <property type="match status" value="1"/>
</dbReference>
<protein>
    <submittedName>
        <fullName evidence="17">4-hydroxyphenylpyruvate dioxygenase</fullName>
        <ecNumber evidence="17">1.13.11.27</ecNumber>
    </submittedName>
</protein>
<sequence length="368" mass="42140">MYGKNLISELREKEIFKRLHHVEFYVSSAKTWSYFMNRGLGFKTVAYAGPETGIRDKISYVMSQGTARISFTSSMNDDSYISNHVKKHGDGVKDIALEVDDLDEAKSLIEKYGTKVSKINEIKDGNGKIRTAEIKTYGETVHTLIETGDYNGVFMPGYEESEINSKNTGIKKIDHIVGNVYEGEMDSWVNFYIEKLGFEHLITFDDKDIRTDYSALRSKVVKYNDDIVFPINEPAKGLRKSQIEEYLDYYRSEGVQHIALLTDDIIKTVSMMEENGIEFLKTPGSYYESLSSRIGSIDEDLNEIEKHNILVDRDENGYLLQIFTKPVTDRPTFFFEVIQRKGARSFGNGNFKALFEAIEREQAKRGNL</sequence>
<feature type="domain" description="VOC" evidence="16">
    <location>
        <begin position="18"/>
        <end position="147"/>
    </location>
</feature>
<dbReference type="CDD" id="cd08342">
    <property type="entry name" value="HPPD_N_like"/>
    <property type="match status" value="1"/>
</dbReference>
<name>Q6KZ98_PICTO</name>
<evidence type="ECO:0000256" key="11">
    <source>
        <dbReference type="ARBA" id="ARBA00022964"/>
    </source>
</evidence>
<organism evidence="17 18">
    <name type="scientific">Picrophilus torridus (strain ATCC 700027 / DSM 9790 / JCM 10055 / NBRC 100828 / KAW 2/3)</name>
    <dbReference type="NCBI Taxonomy" id="1122961"/>
    <lineage>
        <taxon>Archaea</taxon>
        <taxon>Methanobacteriati</taxon>
        <taxon>Thermoplasmatota</taxon>
        <taxon>Thermoplasmata</taxon>
        <taxon>Thermoplasmatales</taxon>
        <taxon>Picrophilaceae</taxon>
        <taxon>Picrophilus</taxon>
    </lineage>
</organism>
<dbReference type="BRENDA" id="1.13.11.27">
    <property type="organism ID" value="7518"/>
</dbReference>
<keyword evidence="11 17" id="KW-0223">Dioxygenase</keyword>
<dbReference type="InterPro" id="IPR041735">
    <property type="entry name" value="4OHPhenylPyrv_dOase_C"/>
</dbReference>
<dbReference type="InParanoid" id="Q6KZ98"/>
<comment type="similarity">
    <text evidence="5">Belongs to the 4HPPD family.</text>
</comment>
<dbReference type="KEGG" id="pto:PTO1369"/>
<dbReference type="PaxDb" id="263820-PTO1369"/>
<keyword evidence="15" id="KW-0472">Membrane</keyword>
<evidence type="ECO:0000256" key="13">
    <source>
        <dbReference type="ARBA" id="ARBA00023004"/>
    </source>
</evidence>
<evidence type="ECO:0000256" key="8">
    <source>
        <dbReference type="ARBA" id="ARBA00022723"/>
    </source>
</evidence>
<dbReference type="CDD" id="cd07250">
    <property type="entry name" value="HPPD_C_like"/>
    <property type="match status" value="1"/>
</dbReference>
<evidence type="ECO:0000313" key="18">
    <source>
        <dbReference type="Proteomes" id="UP000000438"/>
    </source>
</evidence>